<dbReference type="Gene3D" id="3.40.50.1010">
    <property type="entry name" value="5'-nuclease"/>
    <property type="match status" value="1"/>
</dbReference>
<dbReference type="Proteomes" id="UP000176944">
    <property type="component" value="Chromosome"/>
</dbReference>
<proteinExistence type="predicted"/>
<dbReference type="EMBL" id="CP017708">
    <property type="protein sequence ID" value="AOY79966.1"/>
    <property type="molecule type" value="Genomic_DNA"/>
</dbReference>
<dbReference type="SUPFAM" id="SSF88723">
    <property type="entry name" value="PIN domain-like"/>
    <property type="match status" value="1"/>
</dbReference>
<dbReference type="PANTHER" id="PTHR36173">
    <property type="entry name" value="RIBONUCLEASE VAPC16-RELATED"/>
    <property type="match status" value="1"/>
</dbReference>
<protein>
    <submittedName>
        <fullName evidence="2">Type II toxin-antitoxin system VapC family toxin</fullName>
    </submittedName>
</protein>
<dbReference type="Pfam" id="PF01850">
    <property type="entry name" value="PIN"/>
    <property type="match status" value="1"/>
</dbReference>
<dbReference type="InterPro" id="IPR029060">
    <property type="entry name" value="PIN-like_dom_sf"/>
</dbReference>
<dbReference type="InterPro" id="IPR041705">
    <property type="entry name" value="PIN_Sll0205"/>
</dbReference>
<evidence type="ECO:0000313" key="2">
    <source>
        <dbReference type="EMBL" id="AOY79966.1"/>
    </source>
</evidence>
<organism evidence="2 3">
    <name type="scientific">Moorena producens (strain JHB)</name>
    <dbReference type="NCBI Taxonomy" id="1454205"/>
    <lineage>
        <taxon>Bacteria</taxon>
        <taxon>Bacillati</taxon>
        <taxon>Cyanobacteriota</taxon>
        <taxon>Cyanophyceae</taxon>
        <taxon>Coleofasciculales</taxon>
        <taxon>Coleofasciculaceae</taxon>
        <taxon>Moorena</taxon>
    </lineage>
</organism>
<gene>
    <name evidence="2" type="ORF">BJP36_08555</name>
</gene>
<evidence type="ECO:0000259" key="1">
    <source>
        <dbReference type="Pfam" id="PF01850"/>
    </source>
</evidence>
<dbReference type="InterPro" id="IPR052919">
    <property type="entry name" value="TA_system_RNase"/>
</dbReference>
<dbReference type="CDD" id="cd09872">
    <property type="entry name" value="PIN_Sll0205-like"/>
    <property type="match status" value="1"/>
</dbReference>
<dbReference type="InterPro" id="IPR002716">
    <property type="entry name" value="PIN_dom"/>
</dbReference>
<accession>A0A1D9FX73</accession>
<reference evidence="3" key="1">
    <citation type="submission" date="2016-10" db="EMBL/GenBank/DDBJ databases">
        <title>Comparative genomics uncovers the prolific and rare metabolic potential of the cyanobacterial genus Moorea.</title>
        <authorList>
            <person name="Leao T."/>
            <person name="Castelao G."/>
            <person name="Korobeynikov A."/>
            <person name="Monroe E.A."/>
            <person name="Podell S."/>
            <person name="Glukhov E."/>
            <person name="Allen E."/>
            <person name="Gerwick W.H."/>
            <person name="Gerwick L."/>
        </authorList>
    </citation>
    <scope>NUCLEOTIDE SEQUENCE [LARGE SCALE GENOMIC DNA]</scope>
    <source>
        <strain evidence="3">JHB</strain>
    </source>
</reference>
<feature type="domain" description="PIN" evidence="1">
    <location>
        <begin position="2"/>
        <end position="124"/>
    </location>
</feature>
<dbReference type="PANTHER" id="PTHR36173:SF1">
    <property type="entry name" value="RIBONUCLEASE VAPC22"/>
    <property type="match status" value="1"/>
</dbReference>
<name>A0A1D9FX73_MOOP1</name>
<evidence type="ECO:0000313" key="3">
    <source>
        <dbReference type="Proteomes" id="UP000176944"/>
    </source>
</evidence>
<sequence length="131" mass="14969">MILLDTHVWLWWLHTPEQLSERSRTLLTIGENQNTLMVSAISVWEIALKHSAGKLPLPLSINEWFALAKTRPGITIEPLDPLDAIASTQLPGDFHKDPADRIIVALAYRRNIELITCDQKILNYPHVKTLW</sequence>
<dbReference type="AlphaFoldDB" id="A0A1D9FX73"/>